<evidence type="ECO:0000313" key="14">
    <source>
        <dbReference type="EMBL" id="UOA14207.1"/>
    </source>
</evidence>
<keyword evidence="15" id="KW-1185">Reference proteome</keyword>
<dbReference type="InterPro" id="IPR003542">
    <property type="entry name" value="Enbac_synth_compD-like"/>
</dbReference>
<feature type="domain" description="4'-phosphopantetheinyl transferase N-terminal" evidence="13">
    <location>
        <begin position="37"/>
        <end position="103"/>
    </location>
</feature>
<evidence type="ECO:0000256" key="9">
    <source>
        <dbReference type="ARBA" id="ARBA00031996"/>
    </source>
</evidence>
<reference evidence="15" key="1">
    <citation type="journal article" date="2022" name="Microorganisms">
        <title>Beyond the ABCs#Discovery of Three New Plasmid Types in Rhodobacterales (RepQ, RepY, RepW).</title>
        <authorList>
            <person name="Freese H.M."/>
            <person name="Ringel V."/>
            <person name="Overmann J."/>
            <person name="Petersen J."/>
        </authorList>
    </citation>
    <scope>NUCLEOTIDE SEQUENCE [LARGE SCALE GENOMIC DNA]</scope>
    <source>
        <strain evidence="15">DSM 109990</strain>
    </source>
</reference>
<keyword evidence="7" id="KW-0259">Enterobactin biosynthesis</keyword>
<dbReference type="EMBL" id="CP085144">
    <property type="protein sequence ID" value="UOA14207.1"/>
    <property type="molecule type" value="Genomic_DNA"/>
</dbReference>
<comment type="similarity">
    <text evidence="3">Belongs to the P-Pant transferase superfamily. EntD family.</text>
</comment>
<evidence type="ECO:0000256" key="10">
    <source>
        <dbReference type="ARBA" id="ARBA00049176"/>
    </source>
</evidence>
<dbReference type="PRINTS" id="PR01399">
    <property type="entry name" value="ENTSNTHTASED"/>
</dbReference>
<comment type="catalytic activity">
    <reaction evidence="10">
        <text>apo-[aryl-carrier protein] + CoA = holo-[aryl-carrier protein] + adenosine 3',5'-bisphosphate + H(+)</text>
        <dbReference type="Rhea" id="RHEA:48404"/>
        <dbReference type="Rhea" id="RHEA-COMP:15903"/>
        <dbReference type="Rhea" id="RHEA-COMP:17557"/>
        <dbReference type="ChEBI" id="CHEBI:15378"/>
        <dbReference type="ChEBI" id="CHEBI:29999"/>
        <dbReference type="ChEBI" id="CHEBI:57287"/>
        <dbReference type="ChEBI" id="CHEBI:58343"/>
        <dbReference type="ChEBI" id="CHEBI:64479"/>
    </reaction>
</comment>
<keyword evidence="6 14" id="KW-0808">Transferase</keyword>
<dbReference type="Pfam" id="PF17837">
    <property type="entry name" value="4PPT_N"/>
    <property type="match status" value="1"/>
</dbReference>
<dbReference type="Gene3D" id="3.90.470.20">
    <property type="entry name" value="4'-phosphopantetheinyl transferase domain"/>
    <property type="match status" value="1"/>
</dbReference>
<comment type="pathway">
    <text evidence="2">Siderophore biosynthesis; enterobactin biosynthesis.</text>
</comment>
<proteinExistence type="inferred from homology"/>
<protein>
    <recommendedName>
        <fullName evidence="5">Enterobactin synthase component D</fullName>
    </recommendedName>
    <alternativeName>
        <fullName evidence="8">4'-phosphopantetheinyl transferase EntD</fullName>
    </alternativeName>
    <alternativeName>
        <fullName evidence="9">Enterochelin synthase D</fullName>
    </alternativeName>
</protein>
<accession>A0ABY3ZHR9</accession>
<dbReference type="GO" id="GO:0008897">
    <property type="term" value="F:holo-[acyl-carrier-protein] synthase activity"/>
    <property type="evidence" value="ECO:0007669"/>
    <property type="project" value="UniProtKB-EC"/>
</dbReference>
<evidence type="ECO:0000256" key="5">
    <source>
        <dbReference type="ARBA" id="ARBA00019087"/>
    </source>
</evidence>
<feature type="domain" description="4'-phosphopantetheinyl transferase" evidence="12">
    <location>
        <begin position="111"/>
        <end position="192"/>
    </location>
</feature>
<gene>
    <name evidence="14" type="primary">npt</name>
    <name evidence="14" type="ORF">DSM109990_01006</name>
</gene>
<dbReference type="Proteomes" id="UP000831019">
    <property type="component" value="Chromosome"/>
</dbReference>
<dbReference type="RefSeq" id="WP_243262615.1">
    <property type="nucleotide sequence ID" value="NZ_CP085144.1"/>
</dbReference>
<evidence type="ECO:0000256" key="4">
    <source>
        <dbReference type="ARBA" id="ARBA00011503"/>
    </source>
</evidence>
<dbReference type="PANTHER" id="PTHR38096">
    <property type="entry name" value="ENTEROBACTIN SYNTHASE COMPONENT D"/>
    <property type="match status" value="1"/>
</dbReference>
<evidence type="ECO:0000313" key="15">
    <source>
        <dbReference type="Proteomes" id="UP000831019"/>
    </source>
</evidence>
<evidence type="ECO:0000256" key="2">
    <source>
        <dbReference type="ARBA" id="ARBA00004993"/>
    </source>
</evidence>
<comment type="catalytic activity">
    <reaction evidence="11">
        <text>apo-[peptidyl-carrier protein] + CoA = holo-[peptidyl-carrier protein] + adenosine 3',5'-bisphosphate + H(+)</text>
        <dbReference type="Rhea" id="RHEA:46228"/>
        <dbReference type="Rhea" id="RHEA-COMP:11479"/>
        <dbReference type="Rhea" id="RHEA-COMP:11480"/>
        <dbReference type="ChEBI" id="CHEBI:15378"/>
        <dbReference type="ChEBI" id="CHEBI:29999"/>
        <dbReference type="ChEBI" id="CHEBI:57287"/>
        <dbReference type="ChEBI" id="CHEBI:58343"/>
        <dbReference type="ChEBI" id="CHEBI:64479"/>
    </reaction>
</comment>
<dbReference type="InterPro" id="IPR041354">
    <property type="entry name" value="4PPT_N"/>
</dbReference>
<sequence>MTQEAEIAAAVRRLFDLPVAVAVTRPDAVHPALWEGEATLIARARPARIAEFTAGRSAAREAMRQLGYAPEPILATSDRAPIWPPGLVGSISHCADWCIAVLAPQSDMRALGVDIEDDGPLPADLLQEVCSPIEVARLQGQAPLGAAKRIFCAKEATYKAQYPLTKTLFGFDRLEVTLAKDATAFEAEFTQATECFTRGEKLLGRVALVAGHLVSGVAIGQIDRKGA</sequence>
<comment type="function">
    <text evidence="1">Involved in the biosynthesis of the siderophore enterobactin (enterochelin), which is a macrocyclic trimeric lactone of N-(2,3-dihydroxybenzoyl)-serine. The serine trilactone serves as a scaffolding for the three catechol functionalities that provide hexadentate coordination for the tightly ligated iron(2+) atoms. Plays an essential role in the assembly of the enterobactin by catalyzing the transfer of the 4'-phosphopantetheine (Ppant) moiety from coenzyme A to the apo-domains of both EntB (ArCP domain) and EntF (PCP domain) to yield their holo-forms which make them competent for the activation of 2,3-dihydroxybenzoate (DHB) and L-serine, respectively.</text>
</comment>
<name>A0ABY3ZHR9_9RHOB</name>
<comment type="subunit">
    <text evidence="4">EntB, EntD, EntE, and EntF form a multienzyme complex called enterobactin synthase.</text>
</comment>
<evidence type="ECO:0000256" key="7">
    <source>
        <dbReference type="ARBA" id="ARBA00023191"/>
    </source>
</evidence>
<evidence type="ECO:0000256" key="3">
    <source>
        <dbReference type="ARBA" id="ARBA00008342"/>
    </source>
</evidence>
<dbReference type="InterPro" id="IPR037143">
    <property type="entry name" value="4-PPantetheinyl_Trfase_dom_sf"/>
</dbReference>
<evidence type="ECO:0000256" key="11">
    <source>
        <dbReference type="ARBA" id="ARBA00049191"/>
    </source>
</evidence>
<dbReference type="InterPro" id="IPR008278">
    <property type="entry name" value="4-PPantetheinyl_Trfase_dom"/>
</dbReference>
<evidence type="ECO:0000259" key="12">
    <source>
        <dbReference type="Pfam" id="PF01648"/>
    </source>
</evidence>
<organism evidence="14 15">
    <name type="scientific">Sulfitobacter dubius</name>
    <dbReference type="NCBI Taxonomy" id="218673"/>
    <lineage>
        <taxon>Bacteria</taxon>
        <taxon>Pseudomonadati</taxon>
        <taxon>Pseudomonadota</taxon>
        <taxon>Alphaproteobacteria</taxon>
        <taxon>Rhodobacterales</taxon>
        <taxon>Roseobacteraceae</taxon>
        <taxon>Sulfitobacter</taxon>
    </lineage>
</organism>
<dbReference type="SUPFAM" id="SSF56214">
    <property type="entry name" value="4'-phosphopantetheinyl transferase"/>
    <property type="match status" value="1"/>
</dbReference>
<evidence type="ECO:0000256" key="1">
    <source>
        <dbReference type="ARBA" id="ARBA00003937"/>
    </source>
</evidence>
<evidence type="ECO:0000256" key="6">
    <source>
        <dbReference type="ARBA" id="ARBA00022679"/>
    </source>
</evidence>
<dbReference type="Pfam" id="PF01648">
    <property type="entry name" value="ACPS"/>
    <property type="match status" value="1"/>
</dbReference>
<dbReference type="PANTHER" id="PTHR38096:SF1">
    <property type="entry name" value="ENTEROBACTIN SYNTHASE COMPONENT D"/>
    <property type="match status" value="1"/>
</dbReference>
<evidence type="ECO:0000256" key="8">
    <source>
        <dbReference type="ARBA" id="ARBA00029894"/>
    </source>
</evidence>
<evidence type="ECO:0000259" key="13">
    <source>
        <dbReference type="Pfam" id="PF17837"/>
    </source>
</evidence>